<evidence type="ECO:0000313" key="3">
    <source>
        <dbReference type="Proteomes" id="UP000010816"/>
    </source>
</evidence>
<reference evidence="2 3" key="1">
    <citation type="submission" date="2011-09" db="EMBL/GenBank/DDBJ databases">
        <title>Complete sequence of chromosome of Thioflavicoccus mobilis 8321.</title>
        <authorList>
            <consortium name="US DOE Joint Genome Institute"/>
            <person name="Lucas S."/>
            <person name="Han J."/>
            <person name="Lapidus A."/>
            <person name="Cheng J.-F."/>
            <person name="Goodwin L."/>
            <person name="Pitluck S."/>
            <person name="Peters L."/>
            <person name="Ovchinnikova G."/>
            <person name="Lu M."/>
            <person name="Detter J.C."/>
            <person name="Han C."/>
            <person name="Tapia R."/>
            <person name="Land M."/>
            <person name="Hauser L."/>
            <person name="Kyrpides N."/>
            <person name="Ivanova N."/>
            <person name="Pagani I."/>
            <person name="Vogl K."/>
            <person name="Liu Z."/>
            <person name="Imhoff J."/>
            <person name="Thiel V."/>
            <person name="Frigaard N.-U."/>
            <person name="Bryant D."/>
            <person name="Woyke T."/>
        </authorList>
    </citation>
    <scope>NUCLEOTIDE SEQUENCE [LARGE SCALE GENOMIC DNA]</scope>
    <source>
        <strain evidence="2 3">8321</strain>
    </source>
</reference>
<dbReference type="PATRIC" id="fig|765912.4.peg.2866"/>
<dbReference type="eggNOG" id="COG2304">
    <property type="taxonomic scope" value="Bacteria"/>
</dbReference>
<accession>L0H1V0</accession>
<dbReference type="Proteomes" id="UP000010816">
    <property type="component" value="Chromosome"/>
</dbReference>
<dbReference type="EMBL" id="CP003051">
    <property type="protein sequence ID" value="AGA91625.1"/>
    <property type="molecule type" value="Genomic_DNA"/>
</dbReference>
<dbReference type="Pfam" id="PF14316">
    <property type="entry name" value="DUF4381"/>
    <property type="match status" value="1"/>
</dbReference>
<keyword evidence="1" id="KW-0472">Membrane</keyword>
<dbReference type="HOGENOM" id="CLU_113195_0_0_6"/>
<evidence type="ECO:0000313" key="2">
    <source>
        <dbReference type="EMBL" id="AGA91625.1"/>
    </source>
</evidence>
<dbReference type="OrthoDB" id="283083at2"/>
<protein>
    <recommendedName>
        <fullName evidence="4">DUF4381 domain-containing protein</fullName>
    </recommendedName>
</protein>
<keyword evidence="3" id="KW-1185">Reference proteome</keyword>
<sequence length="195" mass="21158">MSQAVSPHLSPVAGQAAGPAVGPVMTTDPLADLRPYQLPDPVGWWPPAPGWWLLALLVLAVVAGVAWWWRRRRRARAAIVQAERELEALCAAFAGDGDALGLARGCSRLLRRLAVARFGRSAAAGLTGEDWLAFLDARGGGETFRFGVGRVLLDAPYRRRGTLDAPALCAAVRAWIRRQHEARATDVRHLRTRSA</sequence>
<evidence type="ECO:0000256" key="1">
    <source>
        <dbReference type="SAM" id="Phobius"/>
    </source>
</evidence>
<proteinExistence type="predicted"/>
<evidence type="ECO:0008006" key="4">
    <source>
        <dbReference type="Google" id="ProtNLM"/>
    </source>
</evidence>
<keyword evidence="1" id="KW-1133">Transmembrane helix</keyword>
<name>L0H1V0_9GAMM</name>
<dbReference type="InterPro" id="IPR025489">
    <property type="entry name" value="DUF4381"/>
</dbReference>
<feature type="transmembrane region" description="Helical" evidence="1">
    <location>
        <begin position="50"/>
        <end position="69"/>
    </location>
</feature>
<dbReference type="AlphaFoldDB" id="L0H1V0"/>
<dbReference type="STRING" id="765912.Thimo_2932"/>
<keyword evidence="1" id="KW-0812">Transmembrane</keyword>
<gene>
    <name evidence="2" type="ORF">Thimo_2932</name>
</gene>
<dbReference type="KEGG" id="tmb:Thimo_2932"/>
<dbReference type="RefSeq" id="WP_015281756.1">
    <property type="nucleotide sequence ID" value="NC_019940.1"/>
</dbReference>
<organism evidence="2 3">
    <name type="scientific">Thioflavicoccus mobilis 8321</name>
    <dbReference type="NCBI Taxonomy" id="765912"/>
    <lineage>
        <taxon>Bacteria</taxon>
        <taxon>Pseudomonadati</taxon>
        <taxon>Pseudomonadota</taxon>
        <taxon>Gammaproteobacteria</taxon>
        <taxon>Chromatiales</taxon>
        <taxon>Chromatiaceae</taxon>
        <taxon>Thioflavicoccus</taxon>
    </lineage>
</organism>